<dbReference type="PROSITE" id="PS50222">
    <property type="entry name" value="EF_HAND_2"/>
    <property type="match status" value="2"/>
</dbReference>
<dbReference type="AlphaFoldDB" id="S8E7N7"/>
<evidence type="ECO:0000259" key="2">
    <source>
        <dbReference type="PROSITE" id="PS50222"/>
    </source>
</evidence>
<comment type="caution">
    <text evidence="3">The sequence shown here is derived from an EMBL/GenBank/DDBJ whole genome shotgun (WGS) entry which is preliminary data.</text>
</comment>
<dbReference type="PANTHER" id="PTHR34574:SF5">
    <property type="entry name" value="CALCIUM-BINDING EF-HAND FAMILY PROTEIN"/>
    <property type="match status" value="1"/>
</dbReference>
<dbReference type="SUPFAM" id="SSF47473">
    <property type="entry name" value="EF-hand"/>
    <property type="match status" value="1"/>
</dbReference>
<accession>S8E7N7</accession>
<feature type="domain" description="EF-hand" evidence="2">
    <location>
        <begin position="69"/>
        <end position="104"/>
    </location>
</feature>
<dbReference type="CDD" id="cd00051">
    <property type="entry name" value="EFh"/>
    <property type="match status" value="1"/>
</dbReference>
<keyword evidence="1" id="KW-0106">Calcium</keyword>
<dbReference type="Gene3D" id="1.10.238.10">
    <property type="entry name" value="EF-hand"/>
    <property type="match status" value="2"/>
</dbReference>
<reference evidence="3 4" key="1">
    <citation type="journal article" date="2013" name="BMC Genomics">
        <title>The miniature genome of a carnivorous plant Genlisea aurea contains a low number of genes and short non-coding sequences.</title>
        <authorList>
            <person name="Leushkin E.V."/>
            <person name="Sutormin R.A."/>
            <person name="Nabieva E.R."/>
            <person name="Penin A.A."/>
            <person name="Kondrashov A.S."/>
            <person name="Logacheva M.D."/>
        </authorList>
    </citation>
    <scope>NUCLEOTIDE SEQUENCE [LARGE SCALE GENOMIC DNA]</scope>
</reference>
<dbReference type="InterPro" id="IPR018247">
    <property type="entry name" value="EF_Hand_1_Ca_BS"/>
</dbReference>
<feature type="non-terminal residue" evidence="3">
    <location>
        <position position="143"/>
    </location>
</feature>
<dbReference type="Pfam" id="PF13499">
    <property type="entry name" value="EF-hand_7"/>
    <property type="match status" value="1"/>
</dbReference>
<dbReference type="OrthoDB" id="186625at2759"/>
<feature type="domain" description="EF-hand" evidence="2">
    <location>
        <begin position="20"/>
        <end position="55"/>
    </location>
</feature>
<organism evidence="3 4">
    <name type="scientific">Genlisea aurea</name>
    <dbReference type="NCBI Taxonomy" id="192259"/>
    <lineage>
        <taxon>Eukaryota</taxon>
        <taxon>Viridiplantae</taxon>
        <taxon>Streptophyta</taxon>
        <taxon>Embryophyta</taxon>
        <taxon>Tracheophyta</taxon>
        <taxon>Spermatophyta</taxon>
        <taxon>Magnoliopsida</taxon>
        <taxon>eudicotyledons</taxon>
        <taxon>Gunneridae</taxon>
        <taxon>Pentapetalae</taxon>
        <taxon>asterids</taxon>
        <taxon>lamiids</taxon>
        <taxon>Lamiales</taxon>
        <taxon>Lentibulariaceae</taxon>
        <taxon>Genlisea</taxon>
    </lineage>
</organism>
<evidence type="ECO:0000313" key="3">
    <source>
        <dbReference type="EMBL" id="EPS68427.1"/>
    </source>
</evidence>
<dbReference type="SMART" id="SM00054">
    <property type="entry name" value="EFh"/>
    <property type="match status" value="2"/>
</dbReference>
<dbReference type="InterPro" id="IPR011992">
    <property type="entry name" value="EF-hand-dom_pair"/>
</dbReference>
<gene>
    <name evidence="3" type="ORF">M569_06344</name>
</gene>
<evidence type="ECO:0000313" key="4">
    <source>
        <dbReference type="Proteomes" id="UP000015453"/>
    </source>
</evidence>
<dbReference type="GO" id="GO:0005509">
    <property type="term" value="F:calcium ion binding"/>
    <property type="evidence" value="ECO:0007669"/>
    <property type="project" value="InterPro"/>
</dbReference>
<dbReference type="PANTHER" id="PTHR34574">
    <property type="entry name" value="CALCIUM-BINDING EF-HAND FAMILY PROTEIN-RELATED"/>
    <property type="match status" value="1"/>
</dbReference>
<dbReference type="Proteomes" id="UP000015453">
    <property type="component" value="Unassembled WGS sequence"/>
</dbReference>
<dbReference type="PROSITE" id="PS00018">
    <property type="entry name" value="EF_HAND_1"/>
    <property type="match status" value="1"/>
</dbReference>
<name>S8E7N7_9LAMI</name>
<evidence type="ECO:0000256" key="1">
    <source>
        <dbReference type="ARBA" id="ARBA00022837"/>
    </source>
</evidence>
<dbReference type="InterPro" id="IPR002048">
    <property type="entry name" value="EF_hand_dom"/>
</dbReference>
<protein>
    <recommendedName>
        <fullName evidence="2">EF-hand domain-containing protein</fullName>
    </recommendedName>
</protein>
<dbReference type="EMBL" id="AUSU01002621">
    <property type="protein sequence ID" value="EPS68427.1"/>
    <property type="molecule type" value="Genomic_DNA"/>
</dbReference>
<keyword evidence="4" id="KW-1185">Reference proteome</keyword>
<proteinExistence type="predicted"/>
<sequence>MAVVFIDGTTIRSFINDELQFSKSIREAFASLDVDRDGVLSRSELRRGMEALRLLEKDFGVDVESSAEEVEALHDAIFEMFDRDKSGGVDVKEFGDEMKNLLAAVADGLGRCPVQMALEGGDDSFSFLKQAADLEAAKAQESS</sequence>